<dbReference type="CDD" id="cd00761">
    <property type="entry name" value="Glyco_tranf_GTA_type"/>
    <property type="match status" value="1"/>
</dbReference>
<dbReference type="SUPFAM" id="SSF53448">
    <property type="entry name" value="Nucleotide-diphospho-sugar transferases"/>
    <property type="match status" value="1"/>
</dbReference>
<dbReference type="EMBL" id="MHRP01000036">
    <property type="protein sequence ID" value="OHA26161.1"/>
    <property type="molecule type" value="Genomic_DNA"/>
</dbReference>
<reference evidence="2 3" key="1">
    <citation type="journal article" date="2016" name="Nat. Commun.">
        <title>Thousands of microbial genomes shed light on interconnected biogeochemical processes in an aquifer system.</title>
        <authorList>
            <person name="Anantharaman K."/>
            <person name="Brown C.T."/>
            <person name="Hug L.A."/>
            <person name="Sharon I."/>
            <person name="Castelle C.J."/>
            <person name="Probst A.J."/>
            <person name="Thomas B.C."/>
            <person name="Singh A."/>
            <person name="Wilkins M.J."/>
            <person name="Karaoz U."/>
            <person name="Brodie E.L."/>
            <person name="Williams K.H."/>
            <person name="Hubbard S.S."/>
            <person name="Banfield J.F."/>
        </authorList>
    </citation>
    <scope>NUCLEOTIDE SEQUENCE [LARGE SCALE GENOMIC DNA]</scope>
</reference>
<dbReference type="InterPro" id="IPR001173">
    <property type="entry name" value="Glyco_trans_2-like"/>
</dbReference>
<dbReference type="PANTHER" id="PTHR22916">
    <property type="entry name" value="GLYCOSYLTRANSFERASE"/>
    <property type="match status" value="1"/>
</dbReference>
<accession>A0A1G2MT42</accession>
<name>A0A1G2MT42_9BACT</name>
<dbReference type="Gene3D" id="3.90.550.10">
    <property type="entry name" value="Spore Coat Polysaccharide Biosynthesis Protein SpsA, Chain A"/>
    <property type="match status" value="1"/>
</dbReference>
<dbReference type="Pfam" id="PF00535">
    <property type="entry name" value="Glycos_transf_2"/>
    <property type="match status" value="1"/>
</dbReference>
<protein>
    <recommendedName>
        <fullName evidence="1">Glycosyltransferase 2-like domain-containing protein</fullName>
    </recommendedName>
</protein>
<sequence length="302" mass="35553">MLNIGADKLVGQDTILVSVGLPTRNRAHLLPIALNSLLNQTYRNIEFIVSDNASDDETEKIMLEYVTRDPRVQYTRQAQNIGGNPNHEYVLDKARGVYFMWASDDDSWDPLFVETLVDVLEKNHDYGVAMSHYYQQAIHGGEDKMTVRTHYFTNASYQDLFWHYLRNGKSPIFFFGLYRTDALKRILKRHFKVTARGPHLFLCEVALSMKMYSVEKILHTRLQDMRSNLERHPDHPHTKAEYRPLAGTNFLFTTLLWLLTSTVIPLRRKYSMVKLWSRRVWLKKRKIISEFRNYFKSLFPKS</sequence>
<proteinExistence type="predicted"/>
<dbReference type="InterPro" id="IPR029044">
    <property type="entry name" value="Nucleotide-diphossugar_trans"/>
</dbReference>
<dbReference type="PANTHER" id="PTHR22916:SF56">
    <property type="entry name" value="GLYCOSYL TRANSFERASE"/>
    <property type="match status" value="1"/>
</dbReference>
<dbReference type="Proteomes" id="UP000177943">
    <property type="component" value="Unassembled WGS sequence"/>
</dbReference>
<comment type="caution">
    <text evidence="2">The sequence shown here is derived from an EMBL/GenBank/DDBJ whole genome shotgun (WGS) entry which is preliminary data.</text>
</comment>
<evidence type="ECO:0000259" key="1">
    <source>
        <dbReference type="Pfam" id="PF00535"/>
    </source>
</evidence>
<gene>
    <name evidence="2" type="ORF">A3D56_00470</name>
</gene>
<feature type="domain" description="Glycosyltransferase 2-like" evidence="1">
    <location>
        <begin position="18"/>
        <end position="184"/>
    </location>
</feature>
<dbReference type="AlphaFoldDB" id="A0A1G2MT42"/>
<organism evidence="2 3">
    <name type="scientific">Candidatus Taylorbacteria bacterium RIFCSPHIGHO2_02_FULL_45_35</name>
    <dbReference type="NCBI Taxonomy" id="1802311"/>
    <lineage>
        <taxon>Bacteria</taxon>
        <taxon>Candidatus Tayloriibacteriota</taxon>
    </lineage>
</organism>
<evidence type="ECO:0000313" key="2">
    <source>
        <dbReference type="EMBL" id="OHA26161.1"/>
    </source>
</evidence>
<evidence type="ECO:0000313" key="3">
    <source>
        <dbReference type="Proteomes" id="UP000177943"/>
    </source>
</evidence>